<dbReference type="Pfam" id="PF01230">
    <property type="entry name" value="HIT"/>
    <property type="match status" value="1"/>
</dbReference>
<accession>A0ABV3TZ14</accession>
<name>A0ABV3TZ14_9GAMM</name>
<reference evidence="3 4" key="1">
    <citation type="journal article" date="2011" name="Int. J. Syst. Evol. Microbiol.">
        <title>Zhongshania antarctica gen. nov., sp. nov. and Zhongshania guokunii sp. nov., gammaproteobacteria respectively isolated from coastal attached (fast) ice and surface seawater of the Antarctic.</title>
        <authorList>
            <person name="Li H.J."/>
            <person name="Zhang X.Y."/>
            <person name="Chen C.X."/>
            <person name="Zhang Y.J."/>
            <person name="Gao Z.M."/>
            <person name="Yu Y."/>
            <person name="Chen X.L."/>
            <person name="Chen B."/>
            <person name="Zhang Y.Z."/>
        </authorList>
    </citation>
    <scope>NUCLEOTIDE SEQUENCE [LARGE SCALE GENOMIC DNA]</scope>
    <source>
        <strain evidence="3 4">R06B22</strain>
    </source>
</reference>
<dbReference type="InterPro" id="IPR036265">
    <property type="entry name" value="HIT-like_sf"/>
</dbReference>
<comment type="caution">
    <text evidence="1">Lacks conserved residue(s) required for the propagation of feature annotation.</text>
</comment>
<dbReference type="RefSeq" id="WP_368376881.1">
    <property type="nucleotide sequence ID" value="NZ_JBFRYB010000001.1"/>
</dbReference>
<evidence type="ECO:0000256" key="1">
    <source>
        <dbReference type="PROSITE-ProRule" id="PRU00464"/>
    </source>
</evidence>
<feature type="domain" description="HIT" evidence="2">
    <location>
        <begin position="34"/>
        <end position="103"/>
    </location>
</feature>
<organism evidence="3 4">
    <name type="scientific">Zhongshania arctica</name>
    <dbReference type="NCBI Taxonomy" id="3238302"/>
    <lineage>
        <taxon>Bacteria</taxon>
        <taxon>Pseudomonadati</taxon>
        <taxon>Pseudomonadota</taxon>
        <taxon>Gammaproteobacteria</taxon>
        <taxon>Cellvibrionales</taxon>
        <taxon>Spongiibacteraceae</taxon>
        <taxon>Zhongshania</taxon>
    </lineage>
</organism>
<dbReference type="InterPro" id="IPR011146">
    <property type="entry name" value="HIT-like"/>
</dbReference>
<dbReference type="Gene3D" id="3.30.428.10">
    <property type="entry name" value="HIT-like"/>
    <property type="match status" value="1"/>
</dbReference>
<gene>
    <name evidence="3" type="ORF">AB4875_15065</name>
</gene>
<comment type="caution">
    <text evidence="3">The sequence shown here is derived from an EMBL/GenBank/DDBJ whole genome shotgun (WGS) entry which is preliminary data.</text>
</comment>
<dbReference type="SUPFAM" id="SSF54197">
    <property type="entry name" value="HIT-like"/>
    <property type="match status" value="1"/>
</dbReference>
<evidence type="ECO:0000259" key="2">
    <source>
        <dbReference type="PROSITE" id="PS51084"/>
    </source>
</evidence>
<dbReference type="Proteomes" id="UP001557484">
    <property type="component" value="Unassembled WGS sequence"/>
</dbReference>
<dbReference type="InterPro" id="IPR026026">
    <property type="entry name" value="HIT_Hint"/>
</dbReference>
<dbReference type="EMBL" id="JBFRYB010000001">
    <property type="protein sequence ID" value="MEX1666813.1"/>
    <property type="molecule type" value="Genomic_DNA"/>
</dbReference>
<sequence>MFKLHEVLARDCAVVGDLPLCRVLLMNDSQYLWLILVPRRDELREICDLSAADQQLYLKESNTTCALLRSELNAEKLNVAALGNMVPQLHIHHIARFSNDVGWPKPVWGLLPAIPYDVDALNKYLKRLRAAYAASDVPLLSEP</sequence>
<keyword evidence="4" id="KW-1185">Reference proteome</keyword>
<dbReference type="PROSITE" id="PS51084">
    <property type="entry name" value="HIT_2"/>
    <property type="match status" value="1"/>
</dbReference>
<evidence type="ECO:0000313" key="4">
    <source>
        <dbReference type="Proteomes" id="UP001557484"/>
    </source>
</evidence>
<dbReference type="PIRSF" id="PIRSF000714">
    <property type="entry name" value="HIT"/>
    <property type="match status" value="1"/>
</dbReference>
<proteinExistence type="predicted"/>
<evidence type="ECO:0000313" key="3">
    <source>
        <dbReference type="EMBL" id="MEX1666813.1"/>
    </source>
</evidence>
<protein>
    <submittedName>
        <fullName evidence="3">HIT domain-containing protein</fullName>
    </submittedName>
</protein>